<dbReference type="Gene3D" id="3.90.550.20">
    <property type="match status" value="1"/>
</dbReference>
<keyword evidence="2" id="KW-0812">Transmembrane</keyword>
<dbReference type="SUPFAM" id="SSF53448">
    <property type="entry name" value="Nucleotide-diphospho-sugar transferases"/>
    <property type="match status" value="1"/>
</dbReference>
<accession>A0A9W9FMU3</accession>
<evidence type="ECO:0000256" key="2">
    <source>
        <dbReference type="SAM" id="Phobius"/>
    </source>
</evidence>
<dbReference type="AlphaFoldDB" id="A0A9W9FMU3"/>
<dbReference type="GO" id="GO:0016740">
    <property type="term" value="F:transferase activity"/>
    <property type="evidence" value="ECO:0007669"/>
    <property type="project" value="UniProtKB-KW"/>
</dbReference>
<organism evidence="3 4">
    <name type="scientific">Penicillium argentinense</name>
    <dbReference type="NCBI Taxonomy" id="1131581"/>
    <lineage>
        <taxon>Eukaryota</taxon>
        <taxon>Fungi</taxon>
        <taxon>Dikarya</taxon>
        <taxon>Ascomycota</taxon>
        <taxon>Pezizomycotina</taxon>
        <taxon>Eurotiomycetes</taxon>
        <taxon>Eurotiomycetidae</taxon>
        <taxon>Eurotiales</taxon>
        <taxon>Aspergillaceae</taxon>
        <taxon>Penicillium</taxon>
    </lineage>
</organism>
<reference evidence="3" key="2">
    <citation type="journal article" date="2023" name="IMA Fungus">
        <title>Comparative genomic study of the Penicillium genus elucidates a diverse pangenome and 15 lateral gene transfer events.</title>
        <authorList>
            <person name="Petersen C."/>
            <person name="Sorensen T."/>
            <person name="Nielsen M.R."/>
            <person name="Sondergaard T.E."/>
            <person name="Sorensen J.L."/>
            <person name="Fitzpatrick D.A."/>
            <person name="Frisvad J.C."/>
            <person name="Nielsen K.L."/>
        </authorList>
    </citation>
    <scope>NUCLEOTIDE SEQUENCE</scope>
    <source>
        <strain evidence="3">IBT 30761</strain>
    </source>
</reference>
<name>A0A9W9FMU3_9EURO</name>
<comment type="similarity">
    <text evidence="1">Belongs to the glycosyltransferase 32 family.</text>
</comment>
<protein>
    <submittedName>
        <fullName evidence="3">Nucleotide-diphospho-sugar transferase</fullName>
    </submittedName>
</protein>
<dbReference type="Pfam" id="PF04488">
    <property type="entry name" value="Gly_transf_sug"/>
    <property type="match status" value="1"/>
</dbReference>
<keyword evidence="3" id="KW-0808">Transferase</keyword>
<evidence type="ECO:0000313" key="3">
    <source>
        <dbReference type="EMBL" id="KAJ5103077.1"/>
    </source>
</evidence>
<reference evidence="3" key="1">
    <citation type="submission" date="2022-11" db="EMBL/GenBank/DDBJ databases">
        <authorList>
            <person name="Petersen C."/>
        </authorList>
    </citation>
    <scope>NUCLEOTIDE SEQUENCE</scope>
    <source>
        <strain evidence="3">IBT 30761</strain>
    </source>
</reference>
<evidence type="ECO:0000256" key="1">
    <source>
        <dbReference type="ARBA" id="ARBA00009003"/>
    </source>
</evidence>
<sequence length="342" mass="40055">MSRLARLSGLVRSQVFTKVAILGACVVLLYLSFPYFRDIRHIDQYFDSAEERPIEVFDYKDTFDEKRCFDSVTPAPNPIPKIVHVAWFDNPELTFMTYLTIRSAIVSIKPDHINLHYTSLNETNKWFLQVRDHVRLVQHDLGKEYTTQVQENWQIKHISDLFRLDTIHKEGGIYLDMDVLALRPFDNLLNSQKDVVLGHEGADRSELCNSVIVGRPGSQFIQRWRNSYSGNFSTDDWNYHSTILPKELSEHHPDEICTLSPTAFSWPTWTKRHIDYMHEYLSETEAKEFAKEVVTNNGRLLQSQMTYHEWSKIASSHLDRLDPESVMRDATRFNILARRFLN</sequence>
<evidence type="ECO:0000313" key="4">
    <source>
        <dbReference type="Proteomes" id="UP001149074"/>
    </source>
</evidence>
<dbReference type="EMBL" id="JAPQKI010000004">
    <property type="protein sequence ID" value="KAJ5103077.1"/>
    <property type="molecule type" value="Genomic_DNA"/>
</dbReference>
<gene>
    <name evidence="3" type="ORF">N7532_003606</name>
</gene>
<dbReference type="PANTHER" id="PTHR46830:SF2">
    <property type="entry name" value="ALPHA-1,4-N-ACETYLGLUCOSAMINYLTRANSFERASE"/>
    <property type="match status" value="1"/>
</dbReference>
<comment type="caution">
    <text evidence="3">The sequence shown here is derived from an EMBL/GenBank/DDBJ whole genome shotgun (WGS) entry which is preliminary data.</text>
</comment>
<keyword evidence="2" id="KW-1133">Transmembrane helix</keyword>
<keyword evidence="4" id="KW-1185">Reference proteome</keyword>
<keyword evidence="2" id="KW-0472">Membrane</keyword>
<dbReference type="InterPro" id="IPR029044">
    <property type="entry name" value="Nucleotide-diphossugar_trans"/>
</dbReference>
<feature type="transmembrane region" description="Helical" evidence="2">
    <location>
        <begin position="15"/>
        <end position="36"/>
    </location>
</feature>
<dbReference type="RefSeq" id="XP_056476457.1">
    <property type="nucleotide sequence ID" value="XM_056616100.1"/>
</dbReference>
<proteinExistence type="inferred from homology"/>
<dbReference type="OrthoDB" id="409543at2759"/>
<dbReference type="Proteomes" id="UP001149074">
    <property type="component" value="Unassembled WGS sequence"/>
</dbReference>
<dbReference type="GeneID" id="81355079"/>
<dbReference type="PANTHER" id="PTHR46830">
    <property type="entry name" value="TRANSFERASE, PUTATIVE-RELATED"/>
    <property type="match status" value="1"/>
</dbReference>
<dbReference type="GO" id="GO:1901135">
    <property type="term" value="P:carbohydrate derivative metabolic process"/>
    <property type="evidence" value="ECO:0007669"/>
    <property type="project" value="UniProtKB-ARBA"/>
</dbReference>
<dbReference type="InterPro" id="IPR007577">
    <property type="entry name" value="GlycoTrfase_DXD_sugar-bd_CS"/>
</dbReference>